<feature type="region of interest" description="Disordered" evidence="1">
    <location>
        <begin position="47"/>
        <end position="101"/>
    </location>
</feature>
<accession>A0A1H3ESC3</accession>
<reference evidence="2 3" key="1">
    <citation type="submission" date="2016-10" db="EMBL/GenBank/DDBJ databases">
        <authorList>
            <person name="Varghese N."/>
            <person name="Submissions S."/>
        </authorList>
    </citation>
    <scope>NUCLEOTIDE SEQUENCE [LARGE SCALE GENOMIC DNA]</scope>
    <source>
        <strain evidence="2 3">DSM 20748</strain>
    </source>
</reference>
<keyword evidence="3" id="KW-1185">Reference proteome</keyword>
<evidence type="ECO:0000313" key="3">
    <source>
        <dbReference type="Proteomes" id="UP000198647"/>
    </source>
</evidence>
<protein>
    <recommendedName>
        <fullName evidence="4">YwdI family protein</fullName>
    </recommendedName>
</protein>
<dbReference type="Pfam" id="PF17261">
    <property type="entry name" value="DUF5327"/>
    <property type="match status" value="1"/>
</dbReference>
<organism evidence="2 3">
    <name type="scientific">Salimicrobium album</name>
    <dbReference type="NCBI Taxonomy" id="50717"/>
    <lineage>
        <taxon>Bacteria</taxon>
        <taxon>Bacillati</taxon>
        <taxon>Bacillota</taxon>
        <taxon>Bacilli</taxon>
        <taxon>Bacillales</taxon>
        <taxon>Bacillaceae</taxon>
        <taxon>Salimicrobium</taxon>
    </lineage>
</organism>
<feature type="compositionally biased region" description="Basic and acidic residues" evidence="1">
    <location>
        <begin position="57"/>
        <end position="92"/>
    </location>
</feature>
<evidence type="ECO:0000256" key="1">
    <source>
        <dbReference type="SAM" id="MobiDB-lite"/>
    </source>
</evidence>
<name>A0A1H3ESC3_9BACI</name>
<dbReference type="EMBL" id="FNOS01000003">
    <property type="protein sequence ID" value="SDX81525.1"/>
    <property type="molecule type" value="Genomic_DNA"/>
</dbReference>
<dbReference type="RefSeq" id="WP_008591528.1">
    <property type="nucleotide sequence ID" value="NZ_FNOS01000003.1"/>
</dbReference>
<sequence>MSISMQQLLQRMNKEIEEAMLRHEDPVRVREHARAVRLLCDLVLEEERQESAGAPETAKKNDMQPTAEEMRKMMGEDPPERKSTNDKLDHDGANGSSIFDF</sequence>
<gene>
    <name evidence="2" type="ORF">SAMN04488081_1361</name>
</gene>
<dbReference type="Proteomes" id="UP000198647">
    <property type="component" value="Unassembled WGS sequence"/>
</dbReference>
<dbReference type="InterPro" id="IPR035218">
    <property type="entry name" value="DUF5327"/>
</dbReference>
<evidence type="ECO:0000313" key="2">
    <source>
        <dbReference type="EMBL" id="SDX81525.1"/>
    </source>
</evidence>
<proteinExistence type="predicted"/>
<evidence type="ECO:0008006" key="4">
    <source>
        <dbReference type="Google" id="ProtNLM"/>
    </source>
</evidence>
<comment type="caution">
    <text evidence="2">The sequence shown here is derived from an EMBL/GenBank/DDBJ whole genome shotgun (WGS) entry which is preliminary data.</text>
</comment>